<reference evidence="2" key="1">
    <citation type="submission" date="2020-11" db="EMBL/GenBank/DDBJ databases">
        <authorList>
            <person name="Whiteford S."/>
        </authorList>
    </citation>
    <scope>NUCLEOTIDE SEQUENCE</scope>
</reference>
<comment type="caution">
    <text evidence="2">The sequence shown here is derived from an EMBL/GenBank/DDBJ whole genome shotgun (WGS) entry which is preliminary data.</text>
</comment>
<accession>A0A8S4G6B6</accession>
<gene>
    <name evidence="2" type="ORF">PLXY2_LOCUS13372</name>
</gene>
<proteinExistence type="predicted"/>
<evidence type="ECO:0000313" key="2">
    <source>
        <dbReference type="EMBL" id="CAG9135127.1"/>
    </source>
</evidence>
<dbReference type="AlphaFoldDB" id="A0A8S4G6B6"/>
<dbReference type="EMBL" id="CAJHNJ030000095">
    <property type="protein sequence ID" value="CAG9135127.1"/>
    <property type="molecule type" value="Genomic_DNA"/>
</dbReference>
<organism evidence="2 3">
    <name type="scientific">Plutella xylostella</name>
    <name type="common">Diamondback moth</name>
    <name type="synonym">Plutella maculipennis</name>
    <dbReference type="NCBI Taxonomy" id="51655"/>
    <lineage>
        <taxon>Eukaryota</taxon>
        <taxon>Metazoa</taxon>
        <taxon>Ecdysozoa</taxon>
        <taxon>Arthropoda</taxon>
        <taxon>Hexapoda</taxon>
        <taxon>Insecta</taxon>
        <taxon>Pterygota</taxon>
        <taxon>Neoptera</taxon>
        <taxon>Endopterygota</taxon>
        <taxon>Lepidoptera</taxon>
        <taxon>Glossata</taxon>
        <taxon>Ditrysia</taxon>
        <taxon>Yponomeutoidea</taxon>
        <taxon>Plutellidae</taxon>
        <taxon>Plutella</taxon>
    </lineage>
</organism>
<keyword evidence="3" id="KW-1185">Reference proteome</keyword>
<keyword evidence="1" id="KW-0812">Transmembrane</keyword>
<name>A0A8S4G6B6_PLUXY</name>
<protein>
    <submittedName>
        <fullName evidence="2">(diamondback moth) hypothetical protein</fullName>
    </submittedName>
</protein>
<keyword evidence="1" id="KW-1133">Transmembrane helix</keyword>
<evidence type="ECO:0000256" key="1">
    <source>
        <dbReference type="SAM" id="Phobius"/>
    </source>
</evidence>
<dbReference type="Proteomes" id="UP000653454">
    <property type="component" value="Unassembled WGS sequence"/>
</dbReference>
<keyword evidence="1" id="KW-0472">Membrane</keyword>
<evidence type="ECO:0000313" key="3">
    <source>
        <dbReference type="Proteomes" id="UP000653454"/>
    </source>
</evidence>
<sequence>MLIKTKAERSEAERSVFQTAETIQGTSLRYVGRRSVKVKAKRILLLCINLCHSIIRLFKIWPYHY</sequence>
<feature type="transmembrane region" description="Helical" evidence="1">
    <location>
        <begin position="43"/>
        <end position="61"/>
    </location>
</feature>